<evidence type="ECO:0000313" key="7">
    <source>
        <dbReference type="Proteomes" id="UP000318509"/>
    </source>
</evidence>
<dbReference type="SUPFAM" id="SSF51905">
    <property type="entry name" value="FAD/NAD(P)-binding domain"/>
    <property type="match status" value="1"/>
</dbReference>
<accession>A0A537JWY2</accession>
<dbReference type="EMBL" id="VBAK01000146">
    <property type="protein sequence ID" value="TMI88051.1"/>
    <property type="molecule type" value="Genomic_DNA"/>
</dbReference>
<dbReference type="PANTHER" id="PTHR43400">
    <property type="entry name" value="FUMARATE REDUCTASE"/>
    <property type="match status" value="1"/>
</dbReference>
<comment type="caution">
    <text evidence="6">The sequence shown here is derived from an EMBL/GenBank/DDBJ whole genome shotgun (WGS) entry which is preliminary data.</text>
</comment>
<dbReference type="InterPro" id="IPR050315">
    <property type="entry name" value="FAD-oxidoreductase_2"/>
</dbReference>
<proteinExistence type="predicted"/>
<comment type="cofactor">
    <cofactor evidence="1">
        <name>FAD</name>
        <dbReference type="ChEBI" id="CHEBI:57692"/>
    </cofactor>
</comment>
<dbReference type="SUPFAM" id="SSF56425">
    <property type="entry name" value="Succinate dehydrogenase/fumarate reductase flavoprotein, catalytic domain"/>
    <property type="match status" value="1"/>
</dbReference>
<name>A0A537JWY2_9BACT</name>
<dbReference type="PANTHER" id="PTHR43400:SF7">
    <property type="entry name" value="FAD-DEPENDENT OXIDOREDUCTASE 2 FAD BINDING DOMAIN-CONTAINING PROTEIN"/>
    <property type="match status" value="1"/>
</dbReference>
<dbReference type="Gene3D" id="3.50.50.60">
    <property type="entry name" value="FAD/NAD(P)-binding domain"/>
    <property type="match status" value="1"/>
</dbReference>
<dbReference type="GO" id="GO:0033765">
    <property type="term" value="F:steroid dehydrogenase activity, acting on the CH-CH group of donors"/>
    <property type="evidence" value="ECO:0007669"/>
    <property type="project" value="UniProtKB-ARBA"/>
</dbReference>
<dbReference type="AlphaFoldDB" id="A0A537JWY2"/>
<protein>
    <submittedName>
        <fullName evidence="6">FAD-dependent oxidoreductase</fullName>
    </submittedName>
</protein>
<evidence type="ECO:0000313" key="6">
    <source>
        <dbReference type="EMBL" id="TMI88051.1"/>
    </source>
</evidence>
<dbReference type="PRINTS" id="PR00411">
    <property type="entry name" value="PNDRDTASEI"/>
</dbReference>
<keyword evidence="3" id="KW-0274">FAD</keyword>
<gene>
    <name evidence="6" type="ORF">E6H00_13890</name>
</gene>
<feature type="domain" description="FAD-dependent oxidoreductase 2 FAD-binding" evidence="5">
    <location>
        <begin position="5"/>
        <end position="470"/>
    </location>
</feature>
<dbReference type="InterPro" id="IPR036188">
    <property type="entry name" value="FAD/NAD-bd_sf"/>
</dbReference>
<keyword evidence="4" id="KW-0560">Oxidoreductase</keyword>
<dbReference type="Pfam" id="PF00890">
    <property type="entry name" value="FAD_binding_2"/>
    <property type="match status" value="1"/>
</dbReference>
<dbReference type="InterPro" id="IPR003953">
    <property type="entry name" value="FAD-dep_OxRdtase_2_FAD-bd"/>
</dbReference>
<evidence type="ECO:0000259" key="5">
    <source>
        <dbReference type="Pfam" id="PF00890"/>
    </source>
</evidence>
<evidence type="ECO:0000256" key="4">
    <source>
        <dbReference type="ARBA" id="ARBA00023002"/>
    </source>
</evidence>
<evidence type="ECO:0000256" key="1">
    <source>
        <dbReference type="ARBA" id="ARBA00001974"/>
    </source>
</evidence>
<reference evidence="6 7" key="1">
    <citation type="journal article" date="2019" name="Nat. Microbiol.">
        <title>Mediterranean grassland soil C-N compound turnover is dependent on rainfall and depth, and is mediated by genomically divergent microorganisms.</title>
        <authorList>
            <person name="Diamond S."/>
            <person name="Andeer P.F."/>
            <person name="Li Z."/>
            <person name="Crits-Christoph A."/>
            <person name="Burstein D."/>
            <person name="Anantharaman K."/>
            <person name="Lane K.R."/>
            <person name="Thomas B.C."/>
            <person name="Pan C."/>
            <person name="Northen T.R."/>
            <person name="Banfield J.F."/>
        </authorList>
    </citation>
    <scope>NUCLEOTIDE SEQUENCE [LARGE SCALE GENOMIC DNA]</scope>
    <source>
        <strain evidence="6">NP_3</strain>
    </source>
</reference>
<evidence type="ECO:0000256" key="2">
    <source>
        <dbReference type="ARBA" id="ARBA00022630"/>
    </source>
</evidence>
<dbReference type="NCBIfam" id="NF006130">
    <property type="entry name" value="PRK08274.1"/>
    <property type="match status" value="1"/>
</dbReference>
<dbReference type="InterPro" id="IPR027477">
    <property type="entry name" value="Succ_DH/fumarate_Rdtase_cat_sf"/>
</dbReference>
<evidence type="ECO:0000256" key="3">
    <source>
        <dbReference type="ARBA" id="ARBA00022827"/>
    </source>
</evidence>
<organism evidence="6 7">
    <name type="scientific">Candidatus Segetimicrobium genomatis</name>
    <dbReference type="NCBI Taxonomy" id="2569760"/>
    <lineage>
        <taxon>Bacteria</taxon>
        <taxon>Bacillati</taxon>
        <taxon>Candidatus Sysuimicrobiota</taxon>
        <taxon>Candidatus Sysuimicrobiia</taxon>
        <taxon>Candidatus Sysuimicrobiales</taxon>
        <taxon>Candidatus Segetimicrobiaceae</taxon>
        <taxon>Candidatus Segetimicrobium</taxon>
    </lineage>
</organism>
<sequence length="494" mass="53031">MDAADVIVIGGGNAGLCAALAAAERKARVLLLERAPSEARGGNSAVTAGVFRFPYRGIEDIAQIVKDASLDQPDKIEIGRYSEEDFSTDLRRVTQGEADPALERTLVSQAFPTMRWLCGRGVEFVLAYDRQSFLVNGRHRFWGGLIVKTKGEGPGLVGALYRAAQAARVTVQYGARATGLAWDPAAGAWRVTATVDGRLQESHARAVVLACGGFEANPEMRAAHLGPRWKAAKVRGTPYNTGDGIRMGRGVGARPFGQWSGCHAVAWDVNAPAANEGRLVQHFERDSYPLGIYVNAHGERFVDEGEDFRNYTYARYGQEIMRQPLQVAFQLFDQKVVHLLKKPYTLPGTTRLEGETLEALARTARIEVATLKRTIAAYNAAVNGEEFNPAVKDGKAALGITPPKSNWAQRLDSPPYLCFPVTCGITFTFGGLRIGPDAALVNADDRKLAGLFACGELAAGLFYHNYPGGSGLMAGAVFGRLAGMGAAAYAGHAG</sequence>
<dbReference type="Proteomes" id="UP000318509">
    <property type="component" value="Unassembled WGS sequence"/>
</dbReference>
<keyword evidence="2" id="KW-0285">Flavoprotein</keyword>
<dbReference type="Gene3D" id="3.90.700.10">
    <property type="entry name" value="Succinate dehydrogenase/fumarate reductase flavoprotein, catalytic domain"/>
    <property type="match status" value="1"/>
</dbReference>